<comment type="pathway">
    <text evidence="7 9">tRNA modification; N(7)-methylguanine-tRNA biosynthesis.</text>
</comment>
<dbReference type="InterPro" id="IPR055361">
    <property type="entry name" value="tRNA_methyltr_TrmB_bact"/>
</dbReference>
<dbReference type="Proteomes" id="UP000190037">
    <property type="component" value="Unassembled WGS sequence"/>
</dbReference>
<dbReference type="CDD" id="cd02440">
    <property type="entry name" value="AdoMet_MTases"/>
    <property type="match status" value="1"/>
</dbReference>
<keyword evidence="12" id="KW-1185">Reference proteome</keyword>
<evidence type="ECO:0000256" key="3">
    <source>
        <dbReference type="ARBA" id="ARBA00022603"/>
    </source>
</evidence>
<feature type="binding site" evidence="9">
    <location>
        <position position="80"/>
    </location>
    <ligand>
        <name>S-adenosyl-L-methionine</name>
        <dbReference type="ChEBI" id="CHEBI:59789"/>
    </ligand>
</feature>
<keyword evidence="3 9" id="KW-0489">Methyltransferase</keyword>
<evidence type="ECO:0000256" key="7">
    <source>
        <dbReference type="ARBA" id="ARBA00060552"/>
    </source>
</evidence>
<dbReference type="GO" id="GO:0043527">
    <property type="term" value="C:tRNA methyltransferase complex"/>
    <property type="evidence" value="ECO:0007669"/>
    <property type="project" value="TreeGrafter"/>
</dbReference>
<feature type="region of interest" description="Disordered" evidence="10">
    <location>
        <begin position="1"/>
        <end position="21"/>
    </location>
</feature>
<comment type="catalytic activity">
    <reaction evidence="1 9">
        <text>guanosine(46) in tRNA + S-adenosyl-L-methionine = N(7)-methylguanosine(46) in tRNA + S-adenosyl-L-homocysteine</text>
        <dbReference type="Rhea" id="RHEA:42708"/>
        <dbReference type="Rhea" id="RHEA-COMP:10188"/>
        <dbReference type="Rhea" id="RHEA-COMP:10189"/>
        <dbReference type="ChEBI" id="CHEBI:57856"/>
        <dbReference type="ChEBI" id="CHEBI:59789"/>
        <dbReference type="ChEBI" id="CHEBI:74269"/>
        <dbReference type="ChEBI" id="CHEBI:74480"/>
        <dbReference type="EC" id="2.1.1.33"/>
    </reaction>
</comment>
<evidence type="ECO:0000313" key="12">
    <source>
        <dbReference type="Proteomes" id="UP000190037"/>
    </source>
</evidence>
<comment type="caution">
    <text evidence="9">Lacks conserved residue(s) required for the propagation of feature annotation.</text>
</comment>
<protein>
    <recommendedName>
        <fullName evidence="9">tRNA (guanine-N(7)-)-methyltransferase</fullName>
        <ecNumber evidence="9">2.1.1.33</ecNumber>
    </recommendedName>
    <alternativeName>
        <fullName evidence="9">tRNA (guanine(46)-N(7))-methyltransferase</fullName>
    </alternativeName>
    <alternativeName>
        <fullName evidence="9">tRNA(m7G46)-methyltransferase</fullName>
    </alternativeName>
</protein>
<dbReference type="UniPathway" id="UPA00989"/>
<dbReference type="NCBIfam" id="TIGR00091">
    <property type="entry name" value="tRNA (guanosine(46)-N7)-methyltransferase TrmB"/>
    <property type="match status" value="1"/>
</dbReference>
<dbReference type="Pfam" id="PF02390">
    <property type="entry name" value="Methyltransf_4"/>
    <property type="match status" value="1"/>
</dbReference>
<feature type="binding site" evidence="9">
    <location>
        <position position="191"/>
    </location>
    <ligand>
        <name>substrate</name>
    </ligand>
</feature>
<sequence>MSPLPVTPLPGASTVPDLASIDPADRHMATVRSFTPRRGRVTLAQRDALNRLWARWGFDVADRRLDLGELFGDDRPVVLEVGFGMGETTAAMAEADPDTNVLAIDVHTPGQGSLLHDAERRGLTNIRVANGDAIELLRDMLPPACLAGIRIFFSDPWPKTRHHKRRLIQPSFAALAASRLVPGGILHCATDWAPYAEWMLDVLTAEPELVNTVEGYAPRPTWRPVTRFERQGLAKGHQVADLLFRRR</sequence>
<evidence type="ECO:0000256" key="4">
    <source>
        <dbReference type="ARBA" id="ARBA00022679"/>
    </source>
</evidence>
<evidence type="ECO:0000256" key="2">
    <source>
        <dbReference type="ARBA" id="ARBA00003015"/>
    </source>
</evidence>
<dbReference type="FunFam" id="3.40.50.150:FF:000035">
    <property type="entry name" value="tRNA (guanine-N(7)-)-methyltransferase"/>
    <property type="match status" value="1"/>
</dbReference>
<dbReference type="InterPro" id="IPR029063">
    <property type="entry name" value="SAM-dependent_MTases_sf"/>
</dbReference>
<name>A0A1T3NYD7_9ACTN</name>
<feature type="binding site" evidence="9">
    <location>
        <position position="132"/>
    </location>
    <ligand>
        <name>S-adenosyl-L-methionine</name>
        <dbReference type="ChEBI" id="CHEBI:59789"/>
    </ligand>
</feature>
<comment type="function">
    <text evidence="2 9">Catalyzes the formation of N(7)-methylguanine at position 46 (m7G46) in tRNA.</text>
</comment>
<dbReference type="PANTHER" id="PTHR23417">
    <property type="entry name" value="3-DEOXY-D-MANNO-OCTULOSONIC-ACID TRANSFERASE/TRNA GUANINE-N 7 - -METHYLTRANSFERASE"/>
    <property type="match status" value="1"/>
</dbReference>
<dbReference type="STRING" id="159449.B4N89_13255"/>
<proteinExistence type="inferred from homology"/>
<comment type="caution">
    <text evidence="11">The sequence shown here is derived from an EMBL/GenBank/DDBJ whole genome shotgun (WGS) entry which is preliminary data.</text>
</comment>
<evidence type="ECO:0000256" key="9">
    <source>
        <dbReference type="HAMAP-Rule" id="MF_01057"/>
    </source>
</evidence>
<keyword evidence="5 9" id="KW-0949">S-adenosyl-L-methionine</keyword>
<accession>A0A1T3NYD7</accession>
<dbReference type="PANTHER" id="PTHR23417:SF14">
    <property type="entry name" value="PENTACOTRIPEPTIDE-REPEAT REGION OF PRORP DOMAIN-CONTAINING PROTEIN"/>
    <property type="match status" value="1"/>
</dbReference>
<dbReference type="Gene3D" id="3.40.50.150">
    <property type="entry name" value="Vaccinia Virus protein VP39"/>
    <property type="match status" value="1"/>
</dbReference>
<evidence type="ECO:0000313" key="11">
    <source>
        <dbReference type="EMBL" id="OPC81774.1"/>
    </source>
</evidence>
<evidence type="ECO:0000256" key="5">
    <source>
        <dbReference type="ARBA" id="ARBA00022691"/>
    </source>
</evidence>
<dbReference type="GO" id="GO:0008176">
    <property type="term" value="F:tRNA (guanine(46)-N7)-methyltransferase activity"/>
    <property type="evidence" value="ECO:0007669"/>
    <property type="project" value="UniProtKB-UniRule"/>
</dbReference>
<dbReference type="EMBL" id="MWQN01000001">
    <property type="protein sequence ID" value="OPC81774.1"/>
    <property type="molecule type" value="Genomic_DNA"/>
</dbReference>
<reference evidence="11 12" key="1">
    <citation type="submission" date="2017-03" db="EMBL/GenBank/DDBJ databases">
        <title>Draft genome sequence of Streptomyces scabrisporus NF3, endophyte isolated from Amphipterygium adstringens.</title>
        <authorList>
            <person name="Vazquez M."/>
            <person name="Ceapa C.D."/>
            <person name="Rodriguez Luna D."/>
            <person name="Sanchez Esquivel S."/>
        </authorList>
    </citation>
    <scope>NUCLEOTIDE SEQUENCE [LARGE SCALE GENOMIC DNA]</scope>
    <source>
        <strain evidence="11 12">NF3</strain>
    </source>
</reference>
<keyword evidence="6 9" id="KW-0819">tRNA processing</keyword>
<evidence type="ECO:0000256" key="1">
    <source>
        <dbReference type="ARBA" id="ARBA00000142"/>
    </source>
</evidence>
<feature type="binding site" evidence="9">
    <location>
        <position position="159"/>
    </location>
    <ligand>
        <name>substrate</name>
    </ligand>
</feature>
<dbReference type="EC" id="2.1.1.33" evidence="9"/>
<evidence type="ECO:0000256" key="6">
    <source>
        <dbReference type="ARBA" id="ARBA00022694"/>
    </source>
</evidence>
<dbReference type="HAMAP" id="MF_01057">
    <property type="entry name" value="tRNA_methyltr_TrmB"/>
    <property type="match status" value="1"/>
</dbReference>
<dbReference type="PROSITE" id="PS51625">
    <property type="entry name" value="SAM_MT_TRMB"/>
    <property type="match status" value="1"/>
</dbReference>
<feature type="binding site" evidence="9">
    <location>
        <position position="155"/>
    </location>
    <ligand>
        <name>S-adenosyl-L-methionine</name>
        <dbReference type="ChEBI" id="CHEBI:59789"/>
    </ligand>
</feature>
<keyword evidence="4 9" id="KW-0808">Transferase</keyword>
<dbReference type="AlphaFoldDB" id="A0A1T3NYD7"/>
<dbReference type="InterPro" id="IPR003358">
    <property type="entry name" value="tRNA_(Gua-N-7)_MeTrfase_Trmb"/>
</dbReference>
<evidence type="ECO:0000256" key="8">
    <source>
        <dbReference type="ARBA" id="ARBA00060767"/>
    </source>
</evidence>
<comment type="similarity">
    <text evidence="8 9">Belongs to the class I-like SAM-binding methyltransferase superfamily. TrmB family.</text>
</comment>
<gene>
    <name evidence="9" type="primary">trmB</name>
    <name evidence="11" type="ORF">B4N89_13255</name>
</gene>
<feature type="binding site" evidence="9">
    <location>
        <begin position="226"/>
        <end position="229"/>
    </location>
    <ligand>
        <name>substrate</name>
    </ligand>
</feature>
<evidence type="ECO:0000256" key="10">
    <source>
        <dbReference type="SAM" id="MobiDB-lite"/>
    </source>
</evidence>
<dbReference type="SUPFAM" id="SSF53335">
    <property type="entry name" value="S-adenosyl-L-methionine-dependent methyltransferases"/>
    <property type="match status" value="1"/>
</dbReference>
<organism evidence="11 12">
    <name type="scientific">Embleya scabrispora</name>
    <dbReference type="NCBI Taxonomy" id="159449"/>
    <lineage>
        <taxon>Bacteria</taxon>
        <taxon>Bacillati</taxon>
        <taxon>Actinomycetota</taxon>
        <taxon>Actinomycetes</taxon>
        <taxon>Kitasatosporales</taxon>
        <taxon>Streptomycetaceae</taxon>
        <taxon>Embleya</taxon>
    </lineage>
</organism>
<dbReference type="OrthoDB" id="9802090at2"/>
<feature type="binding site" evidence="9">
    <location>
        <position position="105"/>
    </location>
    <ligand>
        <name>S-adenosyl-L-methionine</name>
        <dbReference type="ChEBI" id="CHEBI:59789"/>
    </ligand>
</feature>
<dbReference type="RefSeq" id="WP_078976047.1">
    <property type="nucleotide sequence ID" value="NZ_MWQN01000001.1"/>
</dbReference>